<evidence type="ECO:0000313" key="7">
    <source>
        <dbReference type="EMBL" id="KKB40626.1"/>
    </source>
</evidence>
<feature type="active site" evidence="3">
    <location>
        <position position="253"/>
    </location>
</feature>
<dbReference type="EMBL" id="JWIR02000027">
    <property type="protein sequence ID" value="KKB40626.1"/>
    <property type="molecule type" value="Genomic_DNA"/>
</dbReference>
<evidence type="ECO:0000256" key="4">
    <source>
        <dbReference type="RuleBase" id="RU003345"/>
    </source>
</evidence>
<evidence type="ECO:0000313" key="8">
    <source>
        <dbReference type="Proteomes" id="UP000031563"/>
    </source>
</evidence>
<organism evidence="7 8">
    <name type="scientific">Bacillus thermotolerans</name>
    <name type="common">Quasibacillus thermotolerans</name>
    <dbReference type="NCBI Taxonomy" id="1221996"/>
    <lineage>
        <taxon>Bacteria</taxon>
        <taxon>Bacillati</taxon>
        <taxon>Bacillota</taxon>
        <taxon>Bacilli</taxon>
        <taxon>Bacillales</taxon>
        <taxon>Bacillaceae</taxon>
        <taxon>Bacillus</taxon>
    </lineage>
</organism>
<feature type="domain" description="Aldehyde dehydrogenase" evidence="6">
    <location>
        <begin position="17"/>
        <end position="483"/>
    </location>
</feature>
<dbReference type="Gene3D" id="3.40.605.10">
    <property type="entry name" value="Aldehyde Dehydrogenase, Chain A, domain 1"/>
    <property type="match status" value="1"/>
</dbReference>
<comment type="caution">
    <text evidence="7">The sequence shown here is derived from an EMBL/GenBank/DDBJ whole genome shotgun (WGS) entry which is preliminary data.</text>
</comment>
<keyword evidence="8" id="KW-1185">Reference proteome</keyword>
<dbReference type="Gene3D" id="3.40.309.10">
    <property type="entry name" value="Aldehyde Dehydrogenase, Chain A, domain 2"/>
    <property type="match status" value="1"/>
</dbReference>
<dbReference type="InterPro" id="IPR016161">
    <property type="entry name" value="Ald_DH/histidinol_DH"/>
</dbReference>
<evidence type="ECO:0000259" key="6">
    <source>
        <dbReference type="Pfam" id="PF00171"/>
    </source>
</evidence>
<keyword evidence="2 4" id="KW-0560">Oxidoreductase</keyword>
<dbReference type="InterPro" id="IPR016163">
    <property type="entry name" value="Ald_DH_C"/>
</dbReference>
<proteinExistence type="inferred from homology"/>
<accession>A0A0F5HUV1</accession>
<protein>
    <submittedName>
        <fullName evidence="7">Betaine aldehyde dehydrogenase</fullName>
    </submittedName>
</protein>
<gene>
    <name evidence="7" type="ORF">QY95_01200</name>
</gene>
<sequence>MLTTKVITFSNYIDGEWKEAVSGKTFDSINPANTSEVVGTFQASNEEDVKLAIEAASQAFPSWAATAPSKRAAILNKAASLLEQDADKLAEELTREEGKHVKDAKNEVLRSAQTLRYYAVEGQSFTGETFPNDDPNMNVSTEREPLGVISVITPWNFPVSIPARKIAPALITGNTVVFKPSSDTPLIALRLVEALHNAGIPKGVINFVTGKSSDVGDLLVTHPAIKAVTFTGSTAAGEDIHQKSSFTTRTQMELGGKNPIIVMDDADVELAATLTINGGFSLTGQACTGTSRVIVLKEVKEAYVQKLVEKTSQLKIGNGFEEGVKIGPLANEKQLKTVLKYIEYGKQDGAELVYGGEQLTEGEFGKGFYVTPAIFTNVSPDHRIAKEEIFGPVVAVIEAENYEEAIRIANDVEYGLSASIVTNNLKIAHQFTKEIQAGTVKVNRTTTGNLINAPFGGLKKSSTSTFRESGRVGLEFFTQVKTVYIGY</sequence>
<accession>A0A0F5I518</accession>
<evidence type="ECO:0000256" key="2">
    <source>
        <dbReference type="ARBA" id="ARBA00023002"/>
    </source>
</evidence>
<evidence type="ECO:0000256" key="3">
    <source>
        <dbReference type="PROSITE-ProRule" id="PRU10007"/>
    </source>
</evidence>
<feature type="coiled-coil region" evidence="5">
    <location>
        <begin position="72"/>
        <end position="99"/>
    </location>
</feature>
<dbReference type="AlphaFoldDB" id="A0A0F5I518"/>
<dbReference type="InterPro" id="IPR016160">
    <property type="entry name" value="Ald_DH_CS_CYS"/>
</dbReference>
<dbReference type="InterPro" id="IPR016162">
    <property type="entry name" value="Ald_DH_N"/>
</dbReference>
<dbReference type="FunFam" id="3.40.309.10:FF:000012">
    <property type="entry name" value="Betaine aldehyde dehydrogenase"/>
    <property type="match status" value="1"/>
</dbReference>
<dbReference type="Pfam" id="PF00171">
    <property type="entry name" value="Aldedh"/>
    <property type="match status" value="1"/>
</dbReference>
<dbReference type="PROSITE" id="PS00070">
    <property type="entry name" value="ALDEHYDE_DEHYDR_CYS"/>
    <property type="match status" value="1"/>
</dbReference>
<dbReference type="InterPro" id="IPR029510">
    <property type="entry name" value="Ald_DH_CS_GLU"/>
</dbReference>
<name>A0A0F5I518_BACTR</name>
<dbReference type="CDD" id="cd07097">
    <property type="entry name" value="ALDH_KGSADH-YcbD"/>
    <property type="match status" value="1"/>
</dbReference>
<dbReference type="GO" id="GO:0016620">
    <property type="term" value="F:oxidoreductase activity, acting on the aldehyde or oxo group of donors, NAD or NADP as acceptor"/>
    <property type="evidence" value="ECO:0007669"/>
    <property type="project" value="InterPro"/>
</dbReference>
<dbReference type="SUPFAM" id="SSF53720">
    <property type="entry name" value="ALDH-like"/>
    <property type="match status" value="1"/>
</dbReference>
<dbReference type="InterPro" id="IPR015590">
    <property type="entry name" value="Aldehyde_DH_dom"/>
</dbReference>
<dbReference type="Proteomes" id="UP000031563">
    <property type="component" value="Unassembled WGS sequence"/>
</dbReference>
<evidence type="ECO:0000256" key="1">
    <source>
        <dbReference type="ARBA" id="ARBA00009986"/>
    </source>
</evidence>
<dbReference type="PROSITE" id="PS00687">
    <property type="entry name" value="ALDEHYDE_DEHYDR_GLU"/>
    <property type="match status" value="1"/>
</dbReference>
<evidence type="ECO:0000256" key="5">
    <source>
        <dbReference type="SAM" id="Coils"/>
    </source>
</evidence>
<keyword evidence="5" id="KW-0175">Coiled coil</keyword>
<comment type="similarity">
    <text evidence="1 4">Belongs to the aldehyde dehydrogenase family.</text>
</comment>
<dbReference type="STRING" id="1221996.QY95_01200"/>
<dbReference type="PANTHER" id="PTHR11699">
    <property type="entry name" value="ALDEHYDE DEHYDROGENASE-RELATED"/>
    <property type="match status" value="1"/>
</dbReference>
<reference evidence="7" key="1">
    <citation type="submission" date="2015-02" db="EMBL/GenBank/DDBJ databases">
        <title>Genome Assembly of Bacillaceae bacterium MTCC 8252.</title>
        <authorList>
            <person name="Verma A."/>
            <person name="Khatri I."/>
            <person name="Mual P."/>
            <person name="Subramanian S."/>
            <person name="Krishnamurthi S."/>
        </authorList>
    </citation>
    <scope>NUCLEOTIDE SEQUENCE [LARGE SCALE GENOMIC DNA]</scope>
    <source>
        <strain evidence="7">MTCC 8252</strain>
    </source>
</reference>
<dbReference type="FunFam" id="3.40.605.10:FF:000007">
    <property type="entry name" value="NAD/NADP-dependent betaine aldehyde dehydrogenase"/>
    <property type="match status" value="1"/>
</dbReference>